<evidence type="ECO:0000313" key="2">
    <source>
        <dbReference type="EMBL" id="MVQ39036.1"/>
    </source>
</evidence>
<organism evidence="2 3">
    <name type="scientific">Paenibacillus anseongense</name>
    <dbReference type="NCBI Taxonomy" id="2682845"/>
    <lineage>
        <taxon>Bacteria</taxon>
        <taxon>Bacillati</taxon>
        <taxon>Bacillota</taxon>
        <taxon>Bacilli</taxon>
        <taxon>Bacillales</taxon>
        <taxon>Paenibacillaceae</taxon>
        <taxon>Paenibacillus</taxon>
    </lineage>
</organism>
<keyword evidence="3" id="KW-1185">Reference proteome</keyword>
<dbReference type="CDD" id="cd02947">
    <property type="entry name" value="TRX_family"/>
    <property type="match status" value="1"/>
</dbReference>
<protein>
    <submittedName>
        <fullName evidence="2">Thiol reductase thioredoxin</fullName>
    </submittedName>
</protein>
<gene>
    <name evidence="2" type="ORF">GON05_31055</name>
</gene>
<dbReference type="Gene3D" id="3.40.30.10">
    <property type="entry name" value="Glutaredoxin"/>
    <property type="match status" value="1"/>
</dbReference>
<reference evidence="2 3" key="1">
    <citation type="submission" date="2019-12" db="EMBL/GenBank/DDBJ databases">
        <authorList>
            <person name="Huq M.A."/>
        </authorList>
    </citation>
    <scope>NUCLEOTIDE SEQUENCE [LARGE SCALE GENOMIC DNA]</scope>
    <source>
        <strain evidence="2 3">MAH-34</strain>
    </source>
</reference>
<dbReference type="InterPro" id="IPR013766">
    <property type="entry name" value="Thioredoxin_domain"/>
</dbReference>
<evidence type="ECO:0000313" key="3">
    <source>
        <dbReference type="Proteomes" id="UP000467637"/>
    </source>
</evidence>
<dbReference type="Proteomes" id="UP000467637">
    <property type="component" value="Unassembled WGS sequence"/>
</dbReference>
<evidence type="ECO:0000259" key="1">
    <source>
        <dbReference type="Pfam" id="PF00085"/>
    </source>
</evidence>
<dbReference type="InterPro" id="IPR036249">
    <property type="entry name" value="Thioredoxin-like_sf"/>
</dbReference>
<dbReference type="SUPFAM" id="SSF52833">
    <property type="entry name" value="Thioredoxin-like"/>
    <property type="match status" value="1"/>
</dbReference>
<dbReference type="Pfam" id="PF00085">
    <property type="entry name" value="Thioredoxin"/>
    <property type="match status" value="1"/>
</dbReference>
<accession>A0ABW9UJ78</accession>
<comment type="caution">
    <text evidence="2">The sequence shown here is derived from an EMBL/GenBank/DDBJ whole genome shotgun (WGS) entry which is preliminary data.</text>
</comment>
<feature type="domain" description="Thioredoxin" evidence="1">
    <location>
        <begin position="8"/>
        <end position="96"/>
    </location>
</feature>
<name>A0ABW9UJ78_9BACL</name>
<dbReference type="EMBL" id="WSEM01000033">
    <property type="protein sequence ID" value="MVQ39036.1"/>
    <property type="molecule type" value="Genomic_DNA"/>
</dbReference>
<sequence>MNEEVSMKELSQQELLEIVNRQEESFSVFLYTPFCGTCKVTERMLEIIMTMQPSLPLYKSNINFLPQISREWQVTSVPCIAIFEQGHDKQLIYRMQSVDELYRKLLPLSSK</sequence>
<proteinExistence type="predicted"/>